<sequence length="301" mass="32593">MQDSDTSTHTSAKPFASPLRLVFNIIATRTGIMEAKKTGSLDAHDQAPEVSFQRDDGPIPASVYTTSTFDQSPVHYSQQDKPPQGFVPFQQPFMPTYPQLMQTTVPPESKPDGDNTIRGKRKWVWPLAMVIAALVALGVGIGIGYAVGDSNSSSDSTSDGNDADSELVTSGNTGIAAFSCDSSEVYASPFGSSFAQECYVSYKTNQTAYDNSSIIVKNFAGLTVYNFETCMDECVKRNRQLDIGNMLGERCTAVSFYANLTYSIPAWAGNCFIKNAKGVGRNWDQNSNASLTASAYLVQLH</sequence>
<reference evidence="4" key="1">
    <citation type="journal article" date="2017" name="bioRxiv">
        <title>Conservation of a gene cluster reveals novel cercosporin biosynthetic mechanisms and extends production to the genus Colletotrichum.</title>
        <authorList>
            <person name="de Jonge R."/>
            <person name="Ebert M.K."/>
            <person name="Huitt-Roehl C.R."/>
            <person name="Pal P."/>
            <person name="Suttle J.C."/>
            <person name="Spanner R.E."/>
            <person name="Neubauer J.D."/>
            <person name="Jurick W.M.II."/>
            <person name="Stott K.A."/>
            <person name="Secor G.A."/>
            <person name="Thomma B.P.H.J."/>
            <person name="Van de Peer Y."/>
            <person name="Townsend C.A."/>
            <person name="Bolton M.D."/>
        </authorList>
    </citation>
    <scope>NUCLEOTIDE SEQUENCE [LARGE SCALE GENOMIC DNA]</scope>
    <source>
        <strain evidence="4">CBS538.71</strain>
    </source>
</reference>
<name>A0A2S6CB87_9PEZI</name>
<evidence type="ECO:0000313" key="3">
    <source>
        <dbReference type="EMBL" id="PPJ56956.1"/>
    </source>
</evidence>
<protein>
    <recommendedName>
        <fullName evidence="5">Apple domain-containing protein</fullName>
    </recommendedName>
</protein>
<accession>A0A2S6CB87</accession>
<dbReference type="EMBL" id="PNEN01000504">
    <property type="protein sequence ID" value="PPJ56956.1"/>
    <property type="molecule type" value="Genomic_DNA"/>
</dbReference>
<dbReference type="Proteomes" id="UP000237631">
    <property type="component" value="Unassembled WGS sequence"/>
</dbReference>
<evidence type="ECO:0000256" key="2">
    <source>
        <dbReference type="SAM" id="Phobius"/>
    </source>
</evidence>
<comment type="caution">
    <text evidence="3">The sequence shown here is derived from an EMBL/GenBank/DDBJ whole genome shotgun (WGS) entry which is preliminary data.</text>
</comment>
<dbReference type="AlphaFoldDB" id="A0A2S6CB87"/>
<gene>
    <name evidence="3" type="ORF">CBER1_02226</name>
</gene>
<keyword evidence="4" id="KW-1185">Reference proteome</keyword>
<evidence type="ECO:0000313" key="4">
    <source>
        <dbReference type="Proteomes" id="UP000237631"/>
    </source>
</evidence>
<dbReference type="STRING" id="357750.A0A2S6CB87"/>
<organism evidence="3 4">
    <name type="scientific">Cercospora berteroae</name>
    <dbReference type="NCBI Taxonomy" id="357750"/>
    <lineage>
        <taxon>Eukaryota</taxon>
        <taxon>Fungi</taxon>
        <taxon>Dikarya</taxon>
        <taxon>Ascomycota</taxon>
        <taxon>Pezizomycotina</taxon>
        <taxon>Dothideomycetes</taxon>
        <taxon>Dothideomycetidae</taxon>
        <taxon>Mycosphaerellales</taxon>
        <taxon>Mycosphaerellaceae</taxon>
        <taxon>Cercospora</taxon>
    </lineage>
</organism>
<feature type="transmembrane region" description="Helical" evidence="2">
    <location>
        <begin position="123"/>
        <end position="147"/>
    </location>
</feature>
<evidence type="ECO:0008006" key="5">
    <source>
        <dbReference type="Google" id="ProtNLM"/>
    </source>
</evidence>
<proteinExistence type="predicted"/>
<keyword evidence="2" id="KW-0472">Membrane</keyword>
<feature type="region of interest" description="Disordered" evidence="1">
    <location>
        <begin position="38"/>
        <end position="57"/>
    </location>
</feature>
<keyword evidence="2" id="KW-1133">Transmembrane helix</keyword>
<dbReference type="OrthoDB" id="5358884at2759"/>
<evidence type="ECO:0000256" key="1">
    <source>
        <dbReference type="SAM" id="MobiDB-lite"/>
    </source>
</evidence>
<keyword evidence="2" id="KW-0812">Transmembrane</keyword>